<reference evidence="3 4" key="1">
    <citation type="journal article" date="2013" name="J. Microbiol.">
        <title>Lysinibacillus chungkukjangi sp. nov., isolated from Chungkukjang, Korean fermented soybean food.</title>
        <authorList>
            <person name="Kim S.J."/>
            <person name="Jang Y.H."/>
            <person name="Hamada M."/>
            <person name="Ahn J.H."/>
            <person name="Weon H.Y."/>
            <person name="Suzuki K."/>
            <person name="Whang K.S."/>
            <person name="Kwon S.W."/>
        </authorList>
    </citation>
    <scope>NUCLEOTIDE SEQUENCE [LARGE SCALE GENOMIC DNA]</scope>
    <source>
        <strain evidence="3 4">MCCC 1A12701</strain>
    </source>
</reference>
<protein>
    <submittedName>
        <fullName evidence="3">Phosphodiesterase</fullName>
    </submittedName>
</protein>
<dbReference type="SMART" id="SM00052">
    <property type="entry name" value="EAL"/>
    <property type="match status" value="1"/>
</dbReference>
<dbReference type="PANTHER" id="PTHR33121">
    <property type="entry name" value="CYCLIC DI-GMP PHOSPHODIESTERASE PDEF"/>
    <property type="match status" value="1"/>
</dbReference>
<name>A0A3N9UGW7_9BACI</name>
<accession>A0A3N9UGW7</accession>
<evidence type="ECO:0000259" key="1">
    <source>
        <dbReference type="PROSITE" id="PS50883"/>
    </source>
</evidence>
<dbReference type="Proteomes" id="UP000274033">
    <property type="component" value="Unassembled WGS sequence"/>
</dbReference>
<comment type="caution">
    <text evidence="3">The sequence shown here is derived from an EMBL/GenBank/DDBJ whole genome shotgun (WGS) entry which is preliminary data.</text>
</comment>
<keyword evidence="4" id="KW-1185">Reference proteome</keyword>
<sequence length="547" mass="63905">MITFPTEETEKYLHDLMTLNPFDAVIVLKKQSNPDYTVEFINPIAEAISPGEFIKGMDAKEFFKWTKWEDILAIMNEPNHEIQYIDIKNLEQVRINVQPITSSNGLYYVIVLRALNNEYQSIHNYTFEDVLTGLPNRSALTIQWTEKYSIELKESNVALILIDLDRFKKYNESLGKRKADKMLKQISHRFQSLTNERYHLFHYHGDEFIFIVPFQNKEEIDETVNALLNLLKEPFLIDDQEYFVTSSIGIAVTEKDRDLEELLHEAEQALFYVKKHGRAHYRFYNEEMSHIFHNEVLMEAHLRRAIELNELSIHLQPQVDFNTKDINSFEALLRWNNPKFGNVSPGVFIPLAESSGLIIQIGDWVLEEVCKYQRDWQLKGFRPVRIAVNISPKQFKQDNFVIKVEKVLERYKINPEHIELEITESSMVNVDETEGILTRLKALGVYVSVDDFGTGYSSLSYLKKYPIDIIKIDQSFIADINKDEKNEAIIKAIITLSKNLGMDVIAEGVEYTDQEQFLKQFNCHKGQGYLYNKPIPVEKIVEQYFML</sequence>
<dbReference type="Gene3D" id="3.30.70.270">
    <property type="match status" value="1"/>
</dbReference>
<dbReference type="SUPFAM" id="SSF141868">
    <property type="entry name" value="EAL domain-like"/>
    <property type="match status" value="1"/>
</dbReference>
<dbReference type="Pfam" id="PF00563">
    <property type="entry name" value="EAL"/>
    <property type="match status" value="1"/>
</dbReference>
<dbReference type="InterPro" id="IPR029787">
    <property type="entry name" value="Nucleotide_cyclase"/>
</dbReference>
<dbReference type="InterPro" id="IPR000160">
    <property type="entry name" value="GGDEF_dom"/>
</dbReference>
<dbReference type="GO" id="GO:0071111">
    <property type="term" value="F:cyclic-guanylate-specific phosphodiesterase activity"/>
    <property type="evidence" value="ECO:0007669"/>
    <property type="project" value="InterPro"/>
</dbReference>
<dbReference type="NCBIfam" id="TIGR00254">
    <property type="entry name" value="GGDEF"/>
    <property type="match status" value="1"/>
</dbReference>
<dbReference type="PANTHER" id="PTHR33121:SF71">
    <property type="entry name" value="OXYGEN SENSOR PROTEIN DOSP"/>
    <property type="match status" value="1"/>
</dbReference>
<dbReference type="RefSeq" id="WP_124763642.1">
    <property type="nucleotide sequence ID" value="NZ_JAFBDY010000003.1"/>
</dbReference>
<dbReference type="PROSITE" id="PS50883">
    <property type="entry name" value="EAL"/>
    <property type="match status" value="1"/>
</dbReference>
<dbReference type="SUPFAM" id="SSF55073">
    <property type="entry name" value="Nucleotide cyclase"/>
    <property type="match status" value="1"/>
</dbReference>
<dbReference type="FunFam" id="3.20.20.450:FF:000001">
    <property type="entry name" value="Cyclic di-GMP phosphodiesterase yahA"/>
    <property type="match status" value="1"/>
</dbReference>
<dbReference type="CDD" id="cd01949">
    <property type="entry name" value="GGDEF"/>
    <property type="match status" value="1"/>
</dbReference>
<dbReference type="InterPro" id="IPR035919">
    <property type="entry name" value="EAL_sf"/>
</dbReference>
<dbReference type="PROSITE" id="PS50887">
    <property type="entry name" value="GGDEF"/>
    <property type="match status" value="1"/>
</dbReference>
<feature type="domain" description="EAL" evidence="1">
    <location>
        <begin position="295"/>
        <end position="547"/>
    </location>
</feature>
<dbReference type="EMBL" id="RRCT01000004">
    <property type="protein sequence ID" value="RQW75340.1"/>
    <property type="molecule type" value="Genomic_DNA"/>
</dbReference>
<dbReference type="SMART" id="SM00267">
    <property type="entry name" value="GGDEF"/>
    <property type="match status" value="1"/>
</dbReference>
<dbReference type="InterPro" id="IPR050706">
    <property type="entry name" value="Cyclic-di-GMP_PDE-like"/>
</dbReference>
<organism evidence="3 4">
    <name type="scientific">Lysinibacillus composti</name>
    <dbReference type="NCBI Taxonomy" id="720633"/>
    <lineage>
        <taxon>Bacteria</taxon>
        <taxon>Bacillati</taxon>
        <taxon>Bacillota</taxon>
        <taxon>Bacilli</taxon>
        <taxon>Bacillales</taxon>
        <taxon>Bacillaceae</taxon>
        <taxon>Lysinibacillus</taxon>
    </lineage>
</organism>
<feature type="domain" description="GGDEF" evidence="2">
    <location>
        <begin position="155"/>
        <end position="286"/>
    </location>
</feature>
<dbReference type="CDD" id="cd01948">
    <property type="entry name" value="EAL"/>
    <property type="match status" value="1"/>
</dbReference>
<evidence type="ECO:0000313" key="3">
    <source>
        <dbReference type="EMBL" id="RQW75340.1"/>
    </source>
</evidence>
<dbReference type="OrthoDB" id="9759607at2"/>
<dbReference type="InterPro" id="IPR043128">
    <property type="entry name" value="Rev_trsase/Diguanyl_cyclase"/>
</dbReference>
<dbReference type="AlphaFoldDB" id="A0A3N9UGW7"/>
<proteinExistence type="predicted"/>
<evidence type="ECO:0000259" key="2">
    <source>
        <dbReference type="PROSITE" id="PS50887"/>
    </source>
</evidence>
<evidence type="ECO:0000313" key="4">
    <source>
        <dbReference type="Proteomes" id="UP000274033"/>
    </source>
</evidence>
<dbReference type="Gene3D" id="3.20.20.450">
    <property type="entry name" value="EAL domain"/>
    <property type="match status" value="1"/>
</dbReference>
<dbReference type="InterPro" id="IPR001633">
    <property type="entry name" value="EAL_dom"/>
</dbReference>
<gene>
    <name evidence="3" type="ORF">EBB45_06200</name>
</gene>
<dbReference type="Pfam" id="PF00990">
    <property type="entry name" value="GGDEF"/>
    <property type="match status" value="1"/>
</dbReference>